<keyword evidence="1" id="KW-0472">Membrane</keyword>
<protein>
    <submittedName>
        <fullName evidence="2">Uncharacterized protein</fullName>
    </submittedName>
</protein>
<evidence type="ECO:0000313" key="3">
    <source>
        <dbReference type="Proteomes" id="UP001595477"/>
    </source>
</evidence>
<dbReference type="EMBL" id="JBHRSX010000013">
    <property type="protein sequence ID" value="MFC3201292.1"/>
    <property type="molecule type" value="Genomic_DNA"/>
</dbReference>
<dbReference type="RefSeq" id="WP_164464662.1">
    <property type="nucleotide sequence ID" value="NZ_JBHRSX010000013.1"/>
</dbReference>
<dbReference type="Proteomes" id="UP001595477">
    <property type="component" value="Unassembled WGS sequence"/>
</dbReference>
<name>A0ABV7JVZ8_9ALTE</name>
<keyword evidence="1" id="KW-1133">Transmembrane helix</keyword>
<proteinExistence type="predicted"/>
<keyword evidence="1" id="KW-0812">Transmembrane</keyword>
<keyword evidence="3" id="KW-1185">Reference proteome</keyword>
<feature type="transmembrane region" description="Helical" evidence="1">
    <location>
        <begin position="20"/>
        <end position="41"/>
    </location>
</feature>
<sequence>MDRLNCPDLLESDMQLSKEIFFVFISLLLGVAVIITVEQVVGAEGQMVMIAKNFSAGATTAAVYLTLKWFERQSL</sequence>
<comment type="caution">
    <text evidence="2">The sequence shown here is derived from an EMBL/GenBank/DDBJ whole genome shotgun (WGS) entry which is preliminary data.</text>
</comment>
<reference evidence="3" key="1">
    <citation type="journal article" date="2019" name="Int. J. Syst. Evol. Microbiol.">
        <title>The Global Catalogue of Microorganisms (GCM) 10K type strain sequencing project: providing services to taxonomists for standard genome sequencing and annotation.</title>
        <authorList>
            <consortium name="The Broad Institute Genomics Platform"/>
            <consortium name="The Broad Institute Genome Sequencing Center for Infectious Disease"/>
            <person name="Wu L."/>
            <person name="Ma J."/>
        </authorList>
    </citation>
    <scope>NUCLEOTIDE SEQUENCE [LARGE SCALE GENOMIC DNA]</scope>
    <source>
        <strain evidence="3">KCTC 52449</strain>
    </source>
</reference>
<gene>
    <name evidence="2" type="ORF">ACFOEW_05625</name>
</gene>
<accession>A0ABV7JVZ8</accession>
<evidence type="ECO:0000313" key="2">
    <source>
        <dbReference type="EMBL" id="MFC3201292.1"/>
    </source>
</evidence>
<evidence type="ECO:0000256" key="1">
    <source>
        <dbReference type="SAM" id="Phobius"/>
    </source>
</evidence>
<organism evidence="2 3">
    <name type="scientific">Alteromonas oceani</name>
    <dbReference type="NCBI Taxonomy" id="2071609"/>
    <lineage>
        <taxon>Bacteria</taxon>
        <taxon>Pseudomonadati</taxon>
        <taxon>Pseudomonadota</taxon>
        <taxon>Gammaproteobacteria</taxon>
        <taxon>Alteromonadales</taxon>
        <taxon>Alteromonadaceae</taxon>
        <taxon>Alteromonas/Salinimonas group</taxon>
        <taxon>Alteromonas</taxon>
    </lineage>
</organism>